<gene>
    <name evidence="1" type="ORF">BC961_2388</name>
</gene>
<dbReference type="AlphaFoldDB" id="A0A3L9ZV30"/>
<evidence type="ECO:0000313" key="2">
    <source>
        <dbReference type="Proteomes" id="UP000280368"/>
    </source>
</evidence>
<protein>
    <submittedName>
        <fullName evidence="1">Uncharacterized protein</fullName>
    </submittedName>
</protein>
<organism evidence="1 2">
    <name type="scientific">Flavobacterium weaverense</name>
    <dbReference type="NCBI Taxonomy" id="271156"/>
    <lineage>
        <taxon>Bacteria</taxon>
        <taxon>Pseudomonadati</taxon>
        <taxon>Bacteroidota</taxon>
        <taxon>Flavobacteriia</taxon>
        <taxon>Flavobacteriales</taxon>
        <taxon>Flavobacteriaceae</taxon>
        <taxon>Flavobacterium</taxon>
    </lineage>
</organism>
<reference evidence="1 2" key="1">
    <citation type="submission" date="2018-10" db="EMBL/GenBank/DDBJ databases">
        <title>Genomic Encyclopedia of Archaeal and Bacterial Type Strains, Phase II (KMG-II): from individual species to whole genera.</title>
        <authorList>
            <person name="Goeker M."/>
        </authorList>
    </citation>
    <scope>NUCLEOTIDE SEQUENCE [LARGE SCALE GENOMIC DNA]</scope>
    <source>
        <strain evidence="1 2">DSM 19727</strain>
    </source>
</reference>
<proteinExistence type="predicted"/>
<comment type="caution">
    <text evidence="1">The sequence shown here is derived from an EMBL/GenBank/DDBJ whole genome shotgun (WGS) entry which is preliminary data.</text>
</comment>
<name>A0A3L9ZV30_9FLAO</name>
<dbReference type="Proteomes" id="UP000280368">
    <property type="component" value="Unassembled WGS sequence"/>
</dbReference>
<sequence length="38" mass="4468">MPKLNLFNLKKDISFMVLHILLEIIFDTLGKTHNLPLF</sequence>
<accession>A0A3L9ZV30</accession>
<keyword evidence="2" id="KW-1185">Reference proteome</keyword>
<dbReference type="EMBL" id="REFH01000010">
    <property type="protein sequence ID" value="RMA75039.1"/>
    <property type="molecule type" value="Genomic_DNA"/>
</dbReference>
<evidence type="ECO:0000313" key="1">
    <source>
        <dbReference type="EMBL" id="RMA75039.1"/>
    </source>
</evidence>